<keyword evidence="1" id="KW-0812">Transmembrane</keyword>
<organism evidence="2 3">
    <name type="scientific">Pseudoalteromonas aurantia 208</name>
    <dbReference type="NCBI Taxonomy" id="1314867"/>
    <lineage>
        <taxon>Bacteria</taxon>
        <taxon>Pseudomonadati</taxon>
        <taxon>Pseudomonadota</taxon>
        <taxon>Gammaproteobacteria</taxon>
        <taxon>Alteromonadales</taxon>
        <taxon>Pseudoalteromonadaceae</taxon>
        <taxon>Pseudoalteromonas</taxon>
    </lineage>
</organism>
<comment type="caution">
    <text evidence="2">The sequence shown here is derived from an EMBL/GenBank/DDBJ whole genome shotgun (WGS) entry which is preliminary data.</text>
</comment>
<dbReference type="Pfam" id="PF20064">
    <property type="entry name" value="DUF6463"/>
    <property type="match status" value="1"/>
</dbReference>
<dbReference type="Proteomes" id="UP000615755">
    <property type="component" value="Unassembled WGS sequence"/>
</dbReference>
<dbReference type="RefSeq" id="WP_192506474.1">
    <property type="nucleotide sequence ID" value="NZ_AQGV01000011.1"/>
</dbReference>
<keyword evidence="1" id="KW-1133">Transmembrane helix</keyword>
<evidence type="ECO:0000313" key="3">
    <source>
        <dbReference type="Proteomes" id="UP000615755"/>
    </source>
</evidence>
<evidence type="ECO:0000256" key="1">
    <source>
        <dbReference type="SAM" id="Phobius"/>
    </source>
</evidence>
<feature type="transmembrane region" description="Helical" evidence="1">
    <location>
        <begin position="88"/>
        <end position="110"/>
    </location>
</feature>
<keyword evidence="1" id="KW-0472">Membrane</keyword>
<protein>
    <recommendedName>
        <fullName evidence="4">DUF4064 domain-containing protein</fullName>
    </recommendedName>
</protein>
<name>A0ABR9E7P9_9GAMM</name>
<dbReference type="InterPro" id="IPR045590">
    <property type="entry name" value="DUF6463"/>
</dbReference>
<evidence type="ECO:0000313" key="2">
    <source>
        <dbReference type="EMBL" id="MBE0367006.1"/>
    </source>
</evidence>
<dbReference type="EMBL" id="AQGV01000011">
    <property type="protein sequence ID" value="MBE0367006.1"/>
    <property type="molecule type" value="Genomic_DNA"/>
</dbReference>
<feature type="transmembrane region" description="Helical" evidence="1">
    <location>
        <begin position="6"/>
        <end position="33"/>
    </location>
</feature>
<evidence type="ECO:0008006" key="4">
    <source>
        <dbReference type="Google" id="ProtNLM"/>
    </source>
</evidence>
<proteinExistence type="predicted"/>
<gene>
    <name evidence="2" type="ORF">PAUR_a0297</name>
</gene>
<accession>A0ABR9E7P9</accession>
<sequence length="130" mass="14402">MNLTKYSGYALFFTGVLHTMIGVILGWPTLIEMHDSGWFSATMTNGEMNFKREAIIWFLLTGAFWITFGLALQTMIKQGLKVPSQLGWSFIFLGTVAAYIMPVSGAYLFIIQGGLIVLSRSKTPHTSTAI</sequence>
<feature type="transmembrane region" description="Helical" evidence="1">
    <location>
        <begin position="54"/>
        <end position="76"/>
    </location>
</feature>
<keyword evidence="3" id="KW-1185">Reference proteome</keyword>
<reference evidence="2 3" key="1">
    <citation type="submission" date="2015-03" db="EMBL/GenBank/DDBJ databases">
        <title>Genome sequence of Pseudoalteromonas aurantia.</title>
        <authorList>
            <person name="Xie B.-B."/>
            <person name="Rong J.-C."/>
            <person name="Qin Q.-L."/>
            <person name="Zhang Y.-Z."/>
        </authorList>
    </citation>
    <scope>NUCLEOTIDE SEQUENCE [LARGE SCALE GENOMIC DNA]</scope>
    <source>
        <strain evidence="2 3">208</strain>
    </source>
</reference>